<organism evidence="2 3">
    <name type="scientific">Ornithinimicrobium cerasi</name>
    <dbReference type="NCBI Taxonomy" id="2248773"/>
    <lineage>
        <taxon>Bacteria</taxon>
        <taxon>Bacillati</taxon>
        <taxon>Actinomycetota</taxon>
        <taxon>Actinomycetes</taxon>
        <taxon>Micrococcales</taxon>
        <taxon>Ornithinimicrobiaceae</taxon>
        <taxon>Ornithinimicrobium</taxon>
    </lineage>
</organism>
<dbReference type="EMBL" id="OBQK01000001">
    <property type="protein sequence ID" value="SOC52661.1"/>
    <property type="molecule type" value="Genomic_DNA"/>
</dbReference>
<dbReference type="RefSeq" id="WP_097186892.1">
    <property type="nucleotide sequence ID" value="NZ_OBQK01000001.1"/>
</dbReference>
<evidence type="ECO:0000256" key="1">
    <source>
        <dbReference type="SAM" id="Phobius"/>
    </source>
</evidence>
<protein>
    <submittedName>
        <fullName evidence="2">Uncharacterized protein</fullName>
    </submittedName>
</protein>
<keyword evidence="3" id="KW-1185">Reference proteome</keyword>
<feature type="transmembrane region" description="Helical" evidence="1">
    <location>
        <begin position="121"/>
        <end position="142"/>
    </location>
</feature>
<dbReference type="Proteomes" id="UP000219688">
    <property type="component" value="Unassembled WGS sequence"/>
</dbReference>
<feature type="transmembrane region" description="Helical" evidence="1">
    <location>
        <begin position="64"/>
        <end position="82"/>
    </location>
</feature>
<reference evidence="3" key="1">
    <citation type="submission" date="2017-08" db="EMBL/GenBank/DDBJ databases">
        <authorList>
            <person name="Varghese N."/>
            <person name="Submissions S."/>
        </authorList>
    </citation>
    <scope>NUCLEOTIDE SEQUENCE [LARGE SCALE GENOMIC DNA]</scope>
    <source>
        <strain evidence="3">USBA17B2</strain>
    </source>
</reference>
<keyword evidence="1" id="KW-1133">Transmembrane helix</keyword>
<evidence type="ECO:0000313" key="2">
    <source>
        <dbReference type="EMBL" id="SOC52661.1"/>
    </source>
</evidence>
<name>A0A285VJD3_9MICO</name>
<keyword evidence="1" id="KW-0812">Transmembrane</keyword>
<feature type="transmembrane region" description="Helical" evidence="1">
    <location>
        <begin position="94"/>
        <end position="114"/>
    </location>
</feature>
<dbReference type="AlphaFoldDB" id="A0A285VJD3"/>
<gene>
    <name evidence="2" type="ORF">SAMN05421879_101760</name>
</gene>
<keyword evidence="1" id="KW-0472">Membrane</keyword>
<sequence>MRVTARILRWSAAGVLLLVAVLGAVFAAGYAAQDQSVLFPTVAAAAWVVAAGALGWLALRGTDLAVPTLLAVTVAVAVVAVLDARFDLFARDTRGPVMTVAVLALLVPLALLGLRRATEAGLMLLLVGAVQLLSSGLLQSVADGEPQWGRLLAGSSGVVVVPALLGAALLLVAGRVDHDHVSFRSTPHGVRTAS</sequence>
<feature type="transmembrane region" description="Helical" evidence="1">
    <location>
        <begin position="37"/>
        <end position="57"/>
    </location>
</feature>
<feature type="transmembrane region" description="Helical" evidence="1">
    <location>
        <begin position="148"/>
        <end position="174"/>
    </location>
</feature>
<accession>A0A285VJD3</accession>
<proteinExistence type="predicted"/>
<evidence type="ECO:0000313" key="3">
    <source>
        <dbReference type="Proteomes" id="UP000219688"/>
    </source>
</evidence>